<dbReference type="AlphaFoldDB" id="A0A1G2FE29"/>
<keyword evidence="1" id="KW-0472">Membrane</keyword>
<sequence length="82" mass="9732">MKEMIMWAIGIMLVIGIILVRITFSFLIKKGKEALPDFQVETKIHLNSPLRRFLFFLFITVFWWIILPVGMVIIIFKKRHLA</sequence>
<keyword evidence="1" id="KW-1133">Transmembrane helix</keyword>
<accession>A0A1G2FE29</accession>
<feature type="transmembrane region" description="Helical" evidence="1">
    <location>
        <begin position="53"/>
        <end position="76"/>
    </location>
</feature>
<evidence type="ECO:0000313" key="3">
    <source>
        <dbReference type="Proteomes" id="UP000177061"/>
    </source>
</evidence>
<evidence type="ECO:0000256" key="1">
    <source>
        <dbReference type="SAM" id="Phobius"/>
    </source>
</evidence>
<dbReference type="EMBL" id="MHNB01000028">
    <property type="protein sequence ID" value="OGZ36316.1"/>
    <property type="molecule type" value="Genomic_DNA"/>
</dbReference>
<organism evidence="2 3">
    <name type="scientific">Candidatus Portnoybacteria bacterium RIFCSPHIGHO2_12_FULL_38_9</name>
    <dbReference type="NCBI Taxonomy" id="1801997"/>
    <lineage>
        <taxon>Bacteria</taxon>
        <taxon>Candidatus Portnoyibacteriota</taxon>
    </lineage>
</organism>
<feature type="transmembrane region" description="Helical" evidence="1">
    <location>
        <begin position="7"/>
        <end position="28"/>
    </location>
</feature>
<protein>
    <submittedName>
        <fullName evidence="2">Uncharacterized protein</fullName>
    </submittedName>
</protein>
<reference evidence="2 3" key="1">
    <citation type="journal article" date="2016" name="Nat. Commun.">
        <title>Thousands of microbial genomes shed light on interconnected biogeochemical processes in an aquifer system.</title>
        <authorList>
            <person name="Anantharaman K."/>
            <person name="Brown C.T."/>
            <person name="Hug L.A."/>
            <person name="Sharon I."/>
            <person name="Castelle C.J."/>
            <person name="Probst A.J."/>
            <person name="Thomas B.C."/>
            <person name="Singh A."/>
            <person name="Wilkins M.J."/>
            <person name="Karaoz U."/>
            <person name="Brodie E.L."/>
            <person name="Williams K.H."/>
            <person name="Hubbard S.S."/>
            <person name="Banfield J.F."/>
        </authorList>
    </citation>
    <scope>NUCLEOTIDE SEQUENCE [LARGE SCALE GENOMIC DNA]</scope>
</reference>
<comment type="caution">
    <text evidence="2">The sequence shown here is derived from an EMBL/GenBank/DDBJ whole genome shotgun (WGS) entry which is preliminary data.</text>
</comment>
<gene>
    <name evidence="2" type="ORF">A3J64_03140</name>
</gene>
<dbReference type="STRING" id="1801997.A3J64_03140"/>
<keyword evidence="1" id="KW-0812">Transmembrane</keyword>
<name>A0A1G2FE29_9BACT</name>
<dbReference type="Proteomes" id="UP000177061">
    <property type="component" value="Unassembled WGS sequence"/>
</dbReference>
<proteinExistence type="predicted"/>
<evidence type="ECO:0000313" key="2">
    <source>
        <dbReference type="EMBL" id="OGZ36316.1"/>
    </source>
</evidence>